<dbReference type="GO" id="GO:0120147">
    <property type="term" value="F:formylglycine-generating oxidase activity"/>
    <property type="evidence" value="ECO:0007669"/>
    <property type="project" value="TreeGrafter"/>
</dbReference>
<dbReference type="EMBL" id="FMTL01000007">
    <property type="protein sequence ID" value="SCW88099.1"/>
    <property type="molecule type" value="Genomic_DNA"/>
</dbReference>
<feature type="domain" description="Sulfatase-modifying factor enzyme-like" evidence="2">
    <location>
        <begin position="43"/>
        <end position="274"/>
    </location>
</feature>
<name>A0AB37ZD18_9PSED</name>
<comment type="caution">
    <text evidence="3">The sequence shown here is derived from an EMBL/GenBank/DDBJ whole genome shotgun (WGS) entry which is preliminary data.</text>
</comment>
<dbReference type="RefSeq" id="WP_090256096.1">
    <property type="nucleotide sequence ID" value="NZ_FMTL01000007.1"/>
</dbReference>
<dbReference type="InterPro" id="IPR005532">
    <property type="entry name" value="SUMF_dom"/>
</dbReference>
<evidence type="ECO:0000259" key="2">
    <source>
        <dbReference type="Pfam" id="PF03781"/>
    </source>
</evidence>
<feature type="chain" id="PRO_5044261820" evidence="1">
    <location>
        <begin position="27"/>
        <end position="276"/>
    </location>
</feature>
<evidence type="ECO:0000313" key="4">
    <source>
        <dbReference type="Proteomes" id="UP000242418"/>
    </source>
</evidence>
<sequence>MATGLSRSLLGALTVLALLVINTAQAHTVGSVFSDALPKGKQGPQLVVVPAGRYLLGDHSGRGNHNERPLTPIEISQPFAIGRYEVTFSDWQQYAEATATPMPDNEGWGLSAQRPVIHVSWHQAAAYSQWLSKVTGQRYRLPTEAEWEYAARAGSTSYYWWGEQLDSPETRPRAHCRGCATSRLIQSKTERVGQFAANAFGLHDTAGNVWEWTASRFASPFDGSEQRSAGLMDQSPRVVRGGAWNSGPTYLRSSQRDMKQPQHKDYALGFRVLREL</sequence>
<dbReference type="Pfam" id="PF03781">
    <property type="entry name" value="FGE-sulfatase"/>
    <property type="match status" value="1"/>
</dbReference>
<protein>
    <submittedName>
        <fullName evidence="3">Formylglycine-generating enzyme, required for sulfatase activity, contains SUMF1/FGE domain</fullName>
    </submittedName>
</protein>
<dbReference type="SUPFAM" id="SSF56436">
    <property type="entry name" value="C-type lectin-like"/>
    <property type="match status" value="1"/>
</dbReference>
<dbReference type="InterPro" id="IPR016187">
    <property type="entry name" value="CTDL_fold"/>
</dbReference>
<organism evidence="3 4">
    <name type="scientific">Pseudomonas peli</name>
    <dbReference type="NCBI Taxonomy" id="592361"/>
    <lineage>
        <taxon>Bacteria</taxon>
        <taxon>Pseudomonadati</taxon>
        <taxon>Pseudomonadota</taxon>
        <taxon>Gammaproteobacteria</taxon>
        <taxon>Pseudomonadales</taxon>
        <taxon>Pseudomonadaceae</taxon>
        <taxon>Pseudomonas</taxon>
    </lineage>
</organism>
<accession>A0AB37ZD18</accession>
<keyword evidence="1" id="KW-0732">Signal</keyword>
<feature type="signal peptide" evidence="1">
    <location>
        <begin position="1"/>
        <end position="26"/>
    </location>
</feature>
<reference evidence="3 4" key="1">
    <citation type="submission" date="2016-10" db="EMBL/GenBank/DDBJ databases">
        <authorList>
            <person name="Varghese N."/>
            <person name="Submissions S."/>
        </authorList>
    </citation>
    <scope>NUCLEOTIDE SEQUENCE [LARGE SCALE GENOMIC DNA]</scope>
    <source>
        <strain evidence="3 4">DSM 17833</strain>
    </source>
</reference>
<keyword evidence="4" id="KW-1185">Reference proteome</keyword>
<dbReference type="AlphaFoldDB" id="A0AB37ZD18"/>
<dbReference type="PANTHER" id="PTHR23150">
    <property type="entry name" value="SULFATASE MODIFYING FACTOR 1, 2"/>
    <property type="match status" value="1"/>
</dbReference>
<gene>
    <name evidence="3" type="ORF">SAMN05216370_4288</name>
</gene>
<proteinExistence type="predicted"/>
<evidence type="ECO:0000256" key="1">
    <source>
        <dbReference type="SAM" id="SignalP"/>
    </source>
</evidence>
<dbReference type="InterPro" id="IPR042095">
    <property type="entry name" value="SUMF_sf"/>
</dbReference>
<dbReference type="Gene3D" id="3.90.1580.10">
    <property type="entry name" value="paralog of FGE (formylglycine-generating enzyme)"/>
    <property type="match status" value="1"/>
</dbReference>
<dbReference type="PANTHER" id="PTHR23150:SF19">
    <property type="entry name" value="FORMYLGLYCINE-GENERATING ENZYME"/>
    <property type="match status" value="1"/>
</dbReference>
<dbReference type="Proteomes" id="UP000242418">
    <property type="component" value="Unassembled WGS sequence"/>
</dbReference>
<dbReference type="InterPro" id="IPR051043">
    <property type="entry name" value="Sulfatase_Mod_Factor_Kinase"/>
</dbReference>
<evidence type="ECO:0000313" key="3">
    <source>
        <dbReference type="EMBL" id="SCW88099.1"/>
    </source>
</evidence>